<dbReference type="InterPro" id="IPR036526">
    <property type="entry name" value="C-N_Hydrolase_sf"/>
</dbReference>
<keyword evidence="4" id="KW-1185">Reference proteome</keyword>
<dbReference type="EMBL" id="CP015438">
    <property type="protein sequence ID" value="ANB61516.1"/>
    <property type="molecule type" value="Genomic_DNA"/>
</dbReference>
<evidence type="ECO:0000259" key="2">
    <source>
        <dbReference type="PROSITE" id="PS50263"/>
    </source>
</evidence>
<dbReference type="KEGG" id="aamy:GFC30_289"/>
<dbReference type="PANTHER" id="PTHR23088:SF50">
    <property type="entry name" value="HYDROLASE YHCX"/>
    <property type="match status" value="1"/>
</dbReference>
<evidence type="ECO:0000256" key="1">
    <source>
        <dbReference type="ARBA" id="ARBA00010613"/>
    </source>
</evidence>
<dbReference type="CDD" id="cd07574">
    <property type="entry name" value="nitrilase_Rim1_like"/>
    <property type="match status" value="1"/>
</dbReference>
<dbReference type="InterPro" id="IPR003010">
    <property type="entry name" value="C-N_Hydrolase"/>
</dbReference>
<dbReference type="AlphaFoldDB" id="A0A160F536"/>
<dbReference type="PROSITE" id="PS01227">
    <property type="entry name" value="UPF0012"/>
    <property type="match status" value="1"/>
</dbReference>
<keyword evidence="3" id="KW-0378">Hydrolase</keyword>
<dbReference type="InterPro" id="IPR001110">
    <property type="entry name" value="UPF0012_CS"/>
</dbReference>
<protein>
    <submittedName>
        <fullName evidence="3">Carbon-nitrogen hydrolase family protein</fullName>
    </submittedName>
</protein>
<dbReference type="Pfam" id="PF00795">
    <property type="entry name" value="CN_hydrolase"/>
    <property type="match status" value="1"/>
</dbReference>
<dbReference type="SUPFAM" id="SSF56317">
    <property type="entry name" value="Carbon-nitrogen hydrolase"/>
    <property type="match status" value="1"/>
</dbReference>
<evidence type="ECO:0000313" key="3">
    <source>
        <dbReference type="EMBL" id="ANB61516.1"/>
    </source>
</evidence>
<dbReference type="GO" id="GO:0016787">
    <property type="term" value="F:hydrolase activity"/>
    <property type="evidence" value="ECO:0007669"/>
    <property type="project" value="UniProtKB-KW"/>
</dbReference>
<dbReference type="Proteomes" id="UP000076865">
    <property type="component" value="Chromosome"/>
</dbReference>
<dbReference type="PROSITE" id="PS50263">
    <property type="entry name" value="CN_HYDROLASE"/>
    <property type="match status" value="1"/>
</dbReference>
<name>A0A160F536_9BACL</name>
<sequence>MLRVSAVQYHLHTITSFEQFAEQVTHYVKTAQEFDAQFVLFPEFITTQLLSIPVNGKQATIHDLPTYTEQYYELFTTLTKQTNMYLIGGTHVIEQNNKRYNVAHLFTPEGTIHKQAKLHITPTEVKEWGITPGDEVGVFETEKGTIALLTCYDIEFPEIVRIVRAKGADVIFCPSCTDDRHGFHRVRYCCHARAVENQVYVVTTGTVGSLPTVDFMRANFGQAAVITPNDIPFPPRGILAEGEINDDMVVVADLDLSLLYNVREKGSVTTWRDRRTDLYPDWKENSHLSI</sequence>
<reference evidence="3 4" key="1">
    <citation type="journal article" date="2006" name="Syst. Appl. Microbiol.">
        <title>Anoxybacillus amylolyticus sp. nov., a thermophilic amylase producing bacterium isolated from Mount Rittmann (Antarctica).</title>
        <authorList>
            <person name="Poli A."/>
            <person name="Esposito E."/>
            <person name="Lama L."/>
            <person name="Orlando P."/>
            <person name="Nicolaus G."/>
            <person name="de Appolonia F."/>
            <person name="Gambacorta A."/>
            <person name="Nicolaus B."/>
        </authorList>
    </citation>
    <scope>NUCLEOTIDE SEQUENCE [LARGE SCALE GENOMIC DNA]</scope>
    <source>
        <strain evidence="3 4">DSM 15939</strain>
    </source>
</reference>
<evidence type="ECO:0000313" key="4">
    <source>
        <dbReference type="Proteomes" id="UP000076865"/>
    </source>
</evidence>
<accession>A0A160F536</accession>
<gene>
    <name evidence="3" type="ORF">GFC30_289</name>
</gene>
<comment type="similarity">
    <text evidence="1">Belongs to the carbon-nitrogen hydrolase superfamily. NIT1/NIT2 family.</text>
</comment>
<feature type="domain" description="CN hydrolase" evidence="2">
    <location>
        <begin position="2"/>
        <end position="256"/>
    </location>
</feature>
<organism evidence="3 4">
    <name type="scientific">Anoxybacteroides amylolyticum</name>
    <dbReference type="NCBI Taxonomy" id="294699"/>
    <lineage>
        <taxon>Bacteria</taxon>
        <taxon>Bacillati</taxon>
        <taxon>Bacillota</taxon>
        <taxon>Bacilli</taxon>
        <taxon>Bacillales</taxon>
        <taxon>Anoxybacillaceae</taxon>
        <taxon>Anoxybacteroides</taxon>
    </lineage>
</organism>
<dbReference type="PANTHER" id="PTHR23088">
    <property type="entry name" value="NITRILASE-RELATED"/>
    <property type="match status" value="1"/>
</dbReference>
<dbReference type="PATRIC" id="fig|294699.3.peg.274"/>
<dbReference type="Gene3D" id="3.60.110.10">
    <property type="entry name" value="Carbon-nitrogen hydrolase"/>
    <property type="match status" value="1"/>
</dbReference>
<proteinExistence type="inferred from homology"/>